<feature type="binding site" evidence="11">
    <location>
        <position position="41"/>
    </location>
    <ligand>
        <name>ATP</name>
        <dbReference type="ChEBI" id="CHEBI:30616"/>
    </ligand>
</feature>
<dbReference type="FunFam" id="2.30.30.280:FF:000001">
    <property type="entry name" value="tRNA-specific 2-thiouridylase MnmA"/>
    <property type="match status" value="1"/>
</dbReference>
<evidence type="ECO:0000256" key="2">
    <source>
        <dbReference type="ARBA" id="ARBA00022555"/>
    </source>
</evidence>
<dbReference type="Pfam" id="PF20259">
    <property type="entry name" value="tRNA_Me_trans_M"/>
    <property type="match status" value="1"/>
</dbReference>
<dbReference type="InterPro" id="IPR004506">
    <property type="entry name" value="MnmA-like"/>
</dbReference>
<dbReference type="GO" id="GO:0005737">
    <property type="term" value="C:cytoplasm"/>
    <property type="evidence" value="ECO:0007669"/>
    <property type="project" value="UniProtKB-SubCell"/>
</dbReference>
<feature type="active site" description="Nucleophile" evidence="11">
    <location>
        <position position="116"/>
    </location>
</feature>
<dbReference type="GO" id="GO:0000049">
    <property type="term" value="F:tRNA binding"/>
    <property type="evidence" value="ECO:0007669"/>
    <property type="project" value="UniProtKB-KW"/>
</dbReference>
<dbReference type="Pfam" id="PF03054">
    <property type="entry name" value="tRNA_Me_trans"/>
    <property type="match status" value="1"/>
</dbReference>
<dbReference type="PANTHER" id="PTHR11933">
    <property type="entry name" value="TRNA 5-METHYLAMINOMETHYL-2-THIOURIDYLATE -METHYLTRANSFERASE"/>
    <property type="match status" value="1"/>
</dbReference>
<keyword evidence="7 11" id="KW-0694">RNA-binding</keyword>
<accession>A0A3E2VP42</accession>
<dbReference type="InterPro" id="IPR046885">
    <property type="entry name" value="MnmA-like_C"/>
</dbReference>
<keyword evidence="5 11" id="KW-0547">Nucleotide-binding</keyword>
<feature type="site" description="Interaction with tRNA" evidence="11">
    <location>
        <position position="355"/>
    </location>
</feature>
<evidence type="ECO:0000313" key="14">
    <source>
        <dbReference type="EMBL" id="RGC12593.1"/>
    </source>
</evidence>
<comment type="caution">
    <text evidence="14">The sequence shown here is derived from an EMBL/GenBank/DDBJ whole genome shotgun (WGS) entry which is preliminary data.</text>
</comment>
<dbReference type="Gene3D" id="3.40.50.620">
    <property type="entry name" value="HUPs"/>
    <property type="match status" value="1"/>
</dbReference>
<dbReference type="EMBL" id="QVEV01000028">
    <property type="protein sequence ID" value="RGC12593.1"/>
    <property type="molecule type" value="Genomic_DNA"/>
</dbReference>
<feature type="region of interest" description="Interaction with target base in tRNA" evidence="11">
    <location>
        <begin position="111"/>
        <end position="113"/>
    </location>
</feature>
<sequence>MKRQVMNMSQKVLLGLSGGVDSAVAAYLLKEQGYDVTCAFMRNWDSFANNDIMGNPTIQDDVCPQEQDYLDAKAVADQLGLPLLRVDFVKEYWDNVFTYFLEEYRKGRTPNPDILCNKYIKFDAFMAYAKKLGFELLATGHYAQVDHSGEESRMLRGADNNKDQTYFLCQVSQDALRHSMFPIGHMEKHEVREIAERMKLISVAEKKDSTGICFIGERNFKEFLKNYLPSQDGDIVDIETLEVVGRHGGVLYYTIGQRKGLGIGGNRGPWFVVGKDVQKNILYVTNGSESDWLYSDSCIVSGVNWFSCKKPKGDYVCTAKFRYRQPDNDVILRFVDETTVFLRYPQMVSAVTAGQEAVFYQREECLGGGVIEDVFKEGISLQHRITGRVGDGK</sequence>
<keyword evidence="1 11" id="KW-0963">Cytoplasm</keyword>
<feature type="domain" description="tRNA-specific 2-thiouridylase MnmA-like central" evidence="13">
    <location>
        <begin position="221"/>
        <end position="285"/>
    </location>
</feature>
<dbReference type="HAMAP" id="MF_00144">
    <property type="entry name" value="tRNA_thiouridyl_MnmA"/>
    <property type="match status" value="1"/>
</dbReference>
<name>A0A3E2VP42_CLOIN</name>
<dbReference type="PANTHER" id="PTHR11933:SF5">
    <property type="entry name" value="MITOCHONDRIAL TRNA-SPECIFIC 2-THIOURIDYLASE 1"/>
    <property type="match status" value="1"/>
</dbReference>
<feature type="binding site" evidence="11">
    <location>
        <position position="140"/>
    </location>
    <ligand>
        <name>ATP</name>
        <dbReference type="ChEBI" id="CHEBI:30616"/>
    </ligand>
</feature>
<keyword evidence="3 11" id="KW-0808">Transferase</keyword>
<evidence type="ECO:0000256" key="10">
    <source>
        <dbReference type="ARBA" id="ARBA00056575"/>
    </source>
</evidence>
<dbReference type="FunFam" id="3.40.50.620:FF:000004">
    <property type="entry name" value="tRNA-specific 2-thiouridylase MnmA"/>
    <property type="match status" value="1"/>
</dbReference>
<keyword evidence="2 11" id="KW-0820">tRNA-binding</keyword>
<dbReference type="CDD" id="cd01998">
    <property type="entry name" value="MnmA_TRMU-like"/>
    <property type="match status" value="1"/>
</dbReference>
<keyword evidence="8 11" id="KW-1015">Disulfide bond</keyword>
<evidence type="ECO:0000259" key="13">
    <source>
        <dbReference type="Pfam" id="PF20259"/>
    </source>
</evidence>
<dbReference type="InterPro" id="IPR023382">
    <property type="entry name" value="MnmA-like_central_sf"/>
</dbReference>
<evidence type="ECO:0000256" key="4">
    <source>
        <dbReference type="ARBA" id="ARBA00022694"/>
    </source>
</evidence>
<evidence type="ECO:0000256" key="8">
    <source>
        <dbReference type="ARBA" id="ARBA00023157"/>
    </source>
</evidence>
<dbReference type="GO" id="GO:0002143">
    <property type="term" value="P:tRNA wobble position uridine thiolation"/>
    <property type="evidence" value="ECO:0007669"/>
    <property type="project" value="TreeGrafter"/>
</dbReference>
<evidence type="ECO:0000256" key="11">
    <source>
        <dbReference type="HAMAP-Rule" id="MF_00144"/>
    </source>
</evidence>
<comment type="catalytic activity">
    <reaction evidence="9 11">
        <text>S-sulfanyl-L-cysteinyl-[protein] + uridine(34) in tRNA + AH2 + ATP = 2-thiouridine(34) in tRNA + L-cysteinyl-[protein] + A + AMP + diphosphate + H(+)</text>
        <dbReference type="Rhea" id="RHEA:47032"/>
        <dbReference type="Rhea" id="RHEA-COMP:10131"/>
        <dbReference type="Rhea" id="RHEA-COMP:11726"/>
        <dbReference type="Rhea" id="RHEA-COMP:11727"/>
        <dbReference type="Rhea" id="RHEA-COMP:11728"/>
        <dbReference type="ChEBI" id="CHEBI:13193"/>
        <dbReference type="ChEBI" id="CHEBI:15378"/>
        <dbReference type="ChEBI" id="CHEBI:17499"/>
        <dbReference type="ChEBI" id="CHEBI:29950"/>
        <dbReference type="ChEBI" id="CHEBI:30616"/>
        <dbReference type="ChEBI" id="CHEBI:33019"/>
        <dbReference type="ChEBI" id="CHEBI:61963"/>
        <dbReference type="ChEBI" id="CHEBI:65315"/>
        <dbReference type="ChEBI" id="CHEBI:87170"/>
        <dbReference type="ChEBI" id="CHEBI:456215"/>
        <dbReference type="EC" id="2.8.1.13"/>
    </reaction>
</comment>
<feature type="site" description="Interaction with tRNA" evidence="11">
    <location>
        <position position="141"/>
    </location>
</feature>
<dbReference type="GO" id="GO:0103016">
    <property type="term" value="F:tRNA-uridine 2-sulfurtransferase activity"/>
    <property type="evidence" value="ECO:0007669"/>
    <property type="project" value="UniProtKB-EC"/>
</dbReference>
<comment type="function">
    <text evidence="10 11">Catalyzes the 2-thiolation of uridine at the wobble position (U34) of tRNA, leading to the formation of s(2)U34.</text>
</comment>
<evidence type="ECO:0000256" key="6">
    <source>
        <dbReference type="ARBA" id="ARBA00022840"/>
    </source>
</evidence>
<keyword evidence="4 11" id="KW-0819">tRNA processing</keyword>
<dbReference type="Proteomes" id="UP000260025">
    <property type="component" value="Unassembled WGS sequence"/>
</dbReference>
<dbReference type="RefSeq" id="WP_117444036.1">
    <property type="nucleotide sequence ID" value="NZ_JAJFEN010000023.1"/>
</dbReference>
<gene>
    <name evidence="11 14" type="primary">mnmA</name>
    <name evidence="14" type="ORF">DXA38_15935</name>
</gene>
<keyword evidence="6 11" id="KW-0067">ATP-binding</keyword>
<dbReference type="GO" id="GO:0005524">
    <property type="term" value="F:ATP binding"/>
    <property type="evidence" value="ECO:0007669"/>
    <property type="project" value="UniProtKB-KW"/>
</dbReference>
<dbReference type="Pfam" id="PF20258">
    <property type="entry name" value="tRNA_Me_trans_C"/>
    <property type="match status" value="1"/>
</dbReference>
<feature type="domain" description="tRNA-specific 2-thiouridylase MnmA-like C-terminal" evidence="12">
    <location>
        <begin position="296"/>
        <end position="371"/>
    </location>
</feature>
<reference evidence="14 15" key="1">
    <citation type="submission" date="2018-08" db="EMBL/GenBank/DDBJ databases">
        <title>A genome reference for cultivated species of the human gut microbiota.</title>
        <authorList>
            <person name="Zou Y."/>
            <person name="Xue W."/>
            <person name="Luo G."/>
        </authorList>
    </citation>
    <scope>NUCLEOTIDE SEQUENCE [LARGE SCALE GENOMIC DNA]</scope>
    <source>
        <strain evidence="14 15">OF01-2LB</strain>
    </source>
</reference>
<feature type="active site" description="Cysteine persulfide intermediate" evidence="11">
    <location>
        <position position="213"/>
    </location>
</feature>
<dbReference type="NCBIfam" id="TIGR00420">
    <property type="entry name" value="trmU"/>
    <property type="match status" value="1"/>
</dbReference>
<evidence type="ECO:0000313" key="15">
    <source>
        <dbReference type="Proteomes" id="UP000260025"/>
    </source>
</evidence>
<feature type="region of interest" description="Interaction with tRNA" evidence="11">
    <location>
        <begin position="162"/>
        <end position="164"/>
    </location>
</feature>
<protein>
    <recommendedName>
        <fullName evidence="11">tRNA-specific 2-thiouridylase MnmA</fullName>
        <ecNumber evidence="11">2.8.1.13</ecNumber>
    </recommendedName>
</protein>
<comment type="similarity">
    <text evidence="11">Belongs to the MnmA/TRMU family.</text>
</comment>
<dbReference type="InterPro" id="IPR014729">
    <property type="entry name" value="Rossmann-like_a/b/a_fold"/>
</dbReference>
<evidence type="ECO:0000256" key="1">
    <source>
        <dbReference type="ARBA" id="ARBA00022490"/>
    </source>
</evidence>
<organism evidence="14 15">
    <name type="scientific">Clostridium innocuum</name>
    <dbReference type="NCBI Taxonomy" id="1522"/>
    <lineage>
        <taxon>Bacteria</taxon>
        <taxon>Bacillati</taxon>
        <taxon>Bacillota</taxon>
        <taxon>Clostridia</taxon>
        <taxon>Eubacteriales</taxon>
        <taxon>Clostridiaceae</taxon>
        <taxon>Clostridium</taxon>
    </lineage>
</organism>
<dbReference type="OrthoDB" id="9800696at2"/>
<evidence type="ECO:0000256" key="5">
    <source>
        <dbReference type="ARBA" id="ARBA00022741"/>
    </source>
</evidence>
<feature type="binding site" evidence="11">
    <location>
        <begin position="15"/>
        <end position="22"/>
    </location>
    <ligand>
        <name>ATP</name>
        <dbReference type="ChEBI" id="CHEBI:30616"/>
    </ligand>
</feature>
<dbReference type="InterPro" id="IPR046884">
    <property type="entry name" value="MnmA-like_central"/>
</dbReference>
<dbReference type="AlphaFoldDB" id="A0A3E2VP42"/>
<evidence type="ECO:0000256" key="9">
    <source>
        <dbReference type="ARBA" id="ARBA00051542"/>
    </source>
</evidence>
<dbReference type="Gene3D" id="2.30.30.280">
    <property type="entry name" value="Adenine nucleotide alpha hydrolases-like domains"/>
    <property type="match status" value="1"/>
</dbReference>
<feature type="disulfide bond" description="Alternate" evidence="11">
    <location>
        <begin position="116"/>
        <end position="213"/>
    </location>
</feature>
<dbReference type="SUPFAM" id="SSF52402">
    <property type="entry name" value="Adenine nucleotide alpha hydrolases-like"/>
    <property type="match status" value="1"/>
</dbReference>
<feature type="region of interest" description="Interaction with tRNA" evidence="11">
    <location>
        <begin position="322"/>
        <end position="323"/>
    </location>
</feature>
<proteinExistence type="inferred from homology"/>
<evidence type="ECO:0000256" key="7">
    <source>
        <dbReference type="ARBA" id="ARBA00022884"/>
    </source>
</evidence>
<comment type="subcellular location">
    <subcellularLocation>
        <location evidence="11">Cytoplasm</location>
    </subcellularLocation>
</comment>
<dbReference type="NCBIfam" id="NF001138">
    <property type="entry name" value="PRK00143.1"/>
    <property type="match status" value="1"/>
</dbReference>
<dbReference type="Gene3D" id="2.40.30.10">
    <property type="entry name" value="Translation factors"/>
    <property type="match status" value="1"/>
</dbReference>
<evidence type="ECO:0000256" key="3">
    <source>
        <dbReference type="ARBA" id="ARBA00022679"/>
    </source>
</evidence>
<evidence type="ECO:0000259" key="12">
    <source>
        <dbReference type="Pfam" id="PF20258"/>
    </source>
</evidence>
<dbReference type="EC" id="2.8.1.13" evidence="11"/>